<proteinExistence type="predicted"/>
<accession>A0A2M9WPI3</accession>
<dbReference type="EMBL" id="MKXG01000023">
    <property type="protein sequence ID" value="PJZ17344.1"/>
    <property type="molecule type" value="Genomic_DNA"/>
</dbReference>
<reference evidence="1 2" key="1">
    <citation type="submission" date="2016-10" db="EMBL/GenBank/DDBJ databases">
        <title>WGS of isloates from the oral cavity of healthy individuals.</title>
        <authorList>
            <person name="Sharma S."/>
            <person name="Pal V.K."/>
            <person name="Patil P.B."/>
            <person name="Korpole S."/>
            <person name="Grover V."/>
        </authorList>
    </citation>
    <scope>NUCLEOTIDE SEQUENCE [LARGE SCALE GENOMIC DNA]</scope>
    <source>
        <strain evidence="1 2">DISK12</strain>
    </source>
</reference>
<dbReference type="RefSeq" id="WP_100732573.1">
    <property type="nucleotide sequence ID" value="NZ_MKXG01000023.1"/>
</dbReference>
<evidence type="ECO:0000313" key="1">
    <source>
        <dbReference type="EMBL" id="PJZ17344.1"/>
    </source>
</evidence>
<dbReference type="Proteomes" id="UP000231914">
    <property type="component" value="Unassembled WGS sequence"/>
</dbReference>
<comment type="caution">
    <text evidence="1">The sequence shown here is derived from an EMBL/GenBank/DDBJ whole genome shotgun (WGS) entry which is preliminary data.</text>
</comment>
<organism evidence="1 2">
    <name type="scientific">Lactobacillus crispatus</name>
    <dbReference type="NCBI Taxonomy" id="47770"/>
    <lineage>
        <taxon>Bacteria</taxon>
        <taxon>Bacillati</taxon>
        <taxon>Bacillota</taxon>
        <taxon>Bacilli</taxon>
        <taxon>Lactobacillales</taxon>
        <taxon>Lactobacillaceae</taxon>
        <taxon>Lactobacillus</taxon>
    </lineage>
</organism>
<protein>
    <submittedName>
        <fullName evidence="1">Uncharacterized protein</fullName>
    </submittedName>
</protein>
<sequence>MIKAEIDITEQRTAFSKFAQQNDVNHAMDEILLICRKTMMAPRIVLYQIAEAANENNQITDYEMACKIQNLLDDQKNEIKRKSEVIENAVEDIQIGLDEISHSGDPVWIKNFIEAIKLDLKEIESVL</sequence>
<dbReference type="AlphaFoldDB" id="A0A2M9WPI3"/>
<evidence type="ECO:0000313" key="2">
    <source>
        <dbReference type="Proteomes" id="UP000231914"/>
    </source>
</evidence>
<name>A0A2M9WPI3_9LACO</name>
<gene>
    <name evidence="1" type="ORF">BHU41_06430</name>
</gene>